<evidence type="ECO:0000256" key="1">
    <source>
        <dbReference type="ARBA" id="ARBA00010609"/>
    </source>
</evidence>
<name>A0AAP0J1C9_9MAGN</name>
<evidence type="ECO:0000313" key="3">
    <source>
        <dbReference type="EMBL" id="KAK9125676.1"/>
    </source>
</evidence>
<organism evidence="3 4">
    <name type="scientific">Stephania cephalantha</name>
    <dbReference type="NCBI Taxonomy" id="152367"/>
    <lineage>
        <taxon>Eukaryota</taxon>
        <taxon>Viridiplantae</taxon>
        <taxon>Streptophyta</taxon>
        <taxon>Embryophyta</taxon>
        <taxon>Tracheophyta</taxon>
        <taxon>Spermatophyta</taxon>
        <taxon>Magnoliopsida</taxon>
        <taxon>Ranunculales</taxon>
        <taxon>Menispermaceae</taxon>
        <taxon>Menispermoideae</taxon>
        <taxon>Cissampelideae</taxon>
        <taxon>Stephania</taxon>
    </lineage>
</organism>
<keyword evidence="4" id="KW-1185">Reference proteome</keyword>
<dbReference type="Gene3D" id="2.60.40.420">
    <property type="entry name" value="Cupredoxins - blue copper proteins"/>
    <property type="match status" value="1"/>
</dbReference>
<dbReference type="AlphaFoldDB" id="A0AAP0J1C9"/>
<reference evidence="3 4" key="1">
    <citation type="submission" date="2024-01" db="EMBL/GenBank/DDBJ databases">
        <title>Genome assemblies of Stephania.</title>
        <authorList>
            <person name="Yang L."/>
        </authorList>
    </citation>
    <scope>NUCLEOTIDE SEQUENCE [LARGE SCALE GENOMIC DNA]</scope>
    <source>
        <strain evidence="3">JXDWG</strain>
        <tissue evidence="3">Leaf</tissue>
    </source>
</reference>
<protein>
    <recommendedName>
        <fullName evidence="2">Plastocyanin-like domain-containing protein</fullName>
    </recommendedName>
</protein>
<comment type="caution">
    <text evidence="3">The sequence shown here is derived from an EMBL/GenBank/DDBJ whole genome shotgun (WGS) entry which is preliminary data.</text>
</comment>
<comment type="similarity">
    <text evidence="1">Belongs to the multicopper oxidase family.</text>
</comment>
<evidence type="ECO:0000313" key="4">
    <source>
        <dbReference type="Proteomes" id="UP001419268"/>
    </source>
</evidence>
<dbReference type="Pfam" id="PF07732">
    <property type="entry name" value="Cu-oxidase_3"/>
    <property type="match status" value="1"/>
</dbReference>
<gene>
    <name evidence="3" type="ORF">Scep_014522</name>
</gene>
<dbReference type="InterPro" id="IPR011707">
    <property type="entry name" value="Cu-oxidase-like_N"/>
</dbReference>
<evidence type="ECO:0000259" key="2">
    <source>
        <dbReference type="Pfam" id="PF07732"/>
    </source>
</evidence>
<feature type="domain" description="Plastocyanin-like" evidence="2">
    <location>
        <begin position="2"/>
        <end position="39"/>
    </location>
</feature>
<dbReference type="SUPFAM" id="SSF49503">
    <property type="entry name" value="Cupredoxins"/>
    <property type="match status" value="1"/>
</dbReference>
<accession>A0AAP0J1C9</accession>
<proteinExistence type="inferred from homology"/>
<dbReference type="Proteomes" id="UP001419268">
    <property type="component" value="Unassembled WGS sequence"/>
</dbReference>
<dbReference type="InterPro" id="IPR008972">
    <property type="entry name" value="Cupredoxin"/>
</dbReference>
<sequence>MNWNVVINVRNHLDESLLFTWNGVQLRKASWQDGVPITPTATAVGIVGM</sequence>
<dbReference type="EMBL" id="JBBNAG010000006">
    <property type="protein sequence ID" value="KAK9125676.1"/>
    <property type="molecule type" value="Genomic_DNA"/>
</dbReference>
<dbReference type="GO" id="GO:0005507">
    <property type="term" value="F:copper ion binding"/>
    <property type="evidence" value="ECO:0007669"/>
    <property type="project" value="InterPro"/>
</dbReference>